<organism evidence="1 2">
    <name type="scientific">Aeromonas schubertii</name>
    <dbReference type="NCBI Taxonomy" id="652"/>
    <lineage>
        <taxon>Bacteria</taxon>
        <taxon>Pseudomonadati</taxon>
        <taxon>Pseudomonadota</taxon>
        <taxon>Gammaproteobacteria</taxon>
        <taxon>Aeromonadales</taxon>
        <taxon>Aeromonadaceae</taxon>
        <taxon>Aeromonas</taxon>
    </lineage>
</organism>
<reference evidence="2" key="1">
    <citation type="submission" date="2015-10" db="EMBL/GenBank/DDBJ databases">
        <title>Complete Genome Sequence of Aeromonas schubertii strain WL1483.</title>
        <authorList>
            <person name="Liu L."/>
        </authorList>
    </citation>
    <scope>NUCLEOTIDE SEQUENCE [LARGE SCALE GENOMIC DNA]</scope>
    <source>
        <strain evidence="2">WL1483</strain>
    </source>
</reference>
<dbReference type="PATRIC" id="fig|652.5.peg.2167"/>
<accession>A0A0S2SKL8</accession>
<dbReference type="KEGG" id="asr:WL1483_2860"/>
<dbReference type="Pfam" id="PF11150">
    <property type="entry name" value="DUF2927"/>
    <property type="match status" value="1"/>
</dbReference>
<gene>
    <name evidence="1" type="ORF">WL1483_2860</name>
</gene>
<dbReference type="Proteomes" id="UP000058114">
    <property type="component" value="Chromosome"/>
</dbReference>
<proteinExistence type="predicted"/>
<evidence type="ECO:0000313" key="2">
    <source>
        <dbReference type="Proteomes" id="UP000058114"/>
    </source>
</evidence>
<evidence type="ECO:0000313" key="1">
    <source>
        <dbReference type="EMBL" id="ALP42279.1"/>
    </source>
</evidence>
<dbReference type="InterPro" id="IPR021323">
    <property type="entry name" value="DUF2927"/>
</dbReference>
<evidence type="ECO:0008006" key="3">
    <source>
        <dbReference type="Google" id="ProtNLM"/>
    </source>
</evidence>
<sequence>MHPLAWLLLLFAPLLWAAEPWQRTDYLTSSFLEIALRREYSPGKKLPLSRWEKPIRYHLINESGDRPLQAELVRVQMSHLSHITGVKATQVAARQEANLVIVMTRQSALEGWAHTLIGKSEELPAALADGLCLGNFTTRGGAIDTAVVLIPTDRARDKGKFLDCVVEELTQVMGLPNDSDRVFPSIFNDHSVDHFITPLDYLLLRILYAPELKSGMHREDVAATLPTIVTRLAREGAINQAPRLARAGSLREWAGL</sequence>
<reference evidence="1 2" key="2">
    <citation type="journal article" date="2016" name="Genome Announc.">
        <title>Complete Genome Sequence of the Highly Virulent Aeromonas schubertii Strain WL1483, Isolated from Diseased Snakehead Fish (Channa argus) in China.</title>
        <authorList>
            <person name="Liu L."/>
            <person name="Li N."/>
            <person name="Zhang D."/>
            <person name="Fu X."/>
            <person name="Shi C."/>
            <person name="Lin Q."/>
            <person name="Hao G."/>
        </authorList>
    </citation>
    <scope>NUCLEOTIDE SEQUENCE [LARGE SCALE GENOMIC DNA]</scope>
    <source>
        <strain evidence="1 2">WL1483</strain>
    </source>
</reference>
<name>A0A0S2SKL8_9GAMM</name>
<dbReference type="EMBL" id="CP013067">
    <property type="protein sequence ID" value="ALP42279.1"/>
    <property type="molecule type" value="Genomic_DNA"/>
</dbReference>
<dbReference type="AlphaFoldDB" id="A0A0S2SKL8"/>
<protein>
    <recommendedName>
        <fullName evidence="3">DUF2927 domain-containing protein</fullName>
    </recommendedName>
</protein>
<dbReference type="RefSeq" id="WP_060586038.1">
    <property type="nucleotide sequence ID" value="NZ_CP013067.1"/>
</dbReference>